<dbReference type="Proteomes" id="UP000030765">
    <property type="component" value="Unassembled WGS sequence"/>
</dbReference>
<evidence type="ECO:0000256" key="1">
    <source>
        <dbReference type="SAM" id="MobiDB-lite"/>
    </source>
</evidence>
<evidence type="ECO:0000313" key="2">
    <source>
        <dbReference type="EMBL" id="KFB51652.1"/>
    </source>
</evidence>
<gene>
    <name evidence="2" type="ORF">ZHAS_00019733</name>
</gene>
<proteinExistence type="predicted"/>
<feature type="compositionally biased region" description="Basic residues" evidence="1">
    <location>
        <begin position="75"/>
        <end position="91"/>
    </location>
</feature>
<dbReference type="EnsemblMetazoa" id="ASIC019733-RA">
    <property type="protein sequence ID" value="ASIC019733-PA"/>
    <property type="gene ID" value="ASIC019733"/>
</dbReference>
<name>A0A084WN58_ANOSI</name>
<keyword evidence="4" id="KW-1185">Reference proteome</keyword>
<feature type="region of interest" description="Disordered" evidence="1">
    <location>
        <begin position="69"/>
        <end position="92"/>
    </location>
</feature>
<evidence type="ECO:0000313" key="4">
    <source>
        <dbReference type="Proteomes" id="UP000030765"/>
    </source>
</evidence>
<protein>
    <submittedName>
        <fullName evidence="2 3">Uncharacterized protein</fullName>
    </submittedName>
</protein>
<dbReference type="EMBL" id="KE525352">
    <property type="protein sequence ID" value="KFB51652.1"/>
    <property type="molecule type" value="Genomic_DNA"/>
</dbReference>
<accession>A0A084WN58</accession>
<organism evidence="2">
    <name type="scientific">Anopheles sinensis</name>
    <name type="common">Mosquito</name>
    <dbReference type="NCBI Taxonomy" id="74873"/>
    <lineage>
        <taxon>Eukaryota</taxon>
        <taxon>Metazoa</taxon>
        <taxon>Ecdysozoa</taxon>
        <taxon>Arthropoda</taxon>
        <taxon>Hexapoda</taxon>
        <taxon>Insecta</taxon>
        <taxon>Pterygota</taxon>
        <taxon>Neoptera</taxon>
        <taxon>Endopterygota</taxon>
        <taxon>Diptera</taxon>
        <taxon>Nematocera</taxon>
        <taxon>Culicoidea</taxon>
        <taxon>Culicidae</taxon>
        <taxon>Anophelinae</taxon>
        <taxon>Anopheles</taxon>
    </lineage>
</organism>
<sequence length="173" mass="19879">MARRFPCTVTSCLGKGRRITPYPEICNHRDAFPPVPADPDCTMICKCCKVDIVLCSPAFISGLRRSHTTASRKATDKHHHHHHLRRRRRRKDKFEEHINYKPTGRKCHRTSSSRSLKPSSLWKVNASFPRYAFLEQALKKKNVANLAMVGSANDRWPSEGPFCWTAHRFGQIA</sequence>
<reference evidence="3" key="2">
    <citation type="submission" date="2020-05" db="UniProtKB">
        <authorList>
            <consortium name="EnsemblMetazoa"/>
        </authorList>
    </citation>
    <scope>IDENTIFICATION</scope>
</reference>
<dbReference type="VEuPathDB" id="VectorBase:ASIC019733"/>
<dbReference type="AlphaFoldDB" id="A0A084WN58"/>
<reference evidence="2 4" key="1">
    <citation type="journal article" date="2014" name="BMC Genomics">
        <title>Genome sequence of Anopheles sinensis provides insight into genetics basis of mosquito competence for malaria parasites.</title>
        <authorList>
            <person name="Zhou D."/>
            <person name="Zhang D."/>
            <person name="Ding G."/>
            <person name="Shi L."/>
            <person name="Hou Q."/>
            <person name="Ye Y."/>
            <person name="Xu Y."/>
            <person name="Zhou H."/>
            <person name="Xiong C."/>
            <person name="Li S."/>
            <person name="Yu J."/>
            <person name="Hong S."/>
            <person name="Yu X."/>
            <person name="Zou P."/>
            <person name="Chen C."/>
            <person name="Chang X."/>
            <person name="Wang W."/>
            <person name="Lv Y."/>
            <person name="Sun Y."/>
            <person name="Ma L."/>
            <person name="Shen B."/>
            <person name="Zhu C."/>
        </authorList>
    </citation>
    <scope>NUCLEOTIDE SEQUENCE [LARGE SCALE GENOMIC DNA]</scope>
</reference>
<dbReference type="EMBL" id="ATLV01024568">
    <property type="status" value="NOT_ANNOTATED_CDS"/>
    <property type="molecule type" value="Genomic_DNA"/>
</dbReference>
<evidence type="ECO:0000313" key="3">
    <source>
        <dbReference type="EnsemblMetazoa" id="ASIC019733-PA"/>
    </source>
</evidence>